<gene>
    <name evidence="1" type="ORF">KSK55_11890</name>
</gene>
<evidence type="ECO:0000313" key="2">
    <source>
        <dbReference type="Proteomes" id="UP000694228"/>
    </source>
</evidence>
<reference evidence="1 2" key="1">
    <citation type="submission" date="2021-06" db="EMBL/GenBank/DDBJ databases">
        <title>Complete genome sequence of the secondary alcohol utilizing methanogen Methanospirillum hungatei strain GP1.</title>
        <authorList>
            <person name="Day L.A."/>
            <person name="Costa K.C."/>
        </authorList>
    </citation>
    <scope>NUCLEOTIDE SEQUENCE [LARGE SCALE GENOMIC DNA]</scope>
    <source>
        <strain evidence="1 2">GP1</strain>
    </source>
</reference>
<accession>A0A8F5VLL1</accession>
<protein>
    <submittedName>
        <fullName evidence="1">Uncharacterized protein</fullName>
    </submittedName>
</protein>
<dbReference type="EMBL" id="CP077107">
    <property type="protein sequence ID" value="QXO94028.1"/>
    <property type="molecule type" value="Genomic_DNA"/>
</dbReference>
<name>A0A8F5VLL1_METHU</name>
<dbReference type="AlphaFoldDB" id="A0A8F5VLL1"/>
<proteinExistence type="predicted"/>
<organism evidence="1 2">
    <name type="scientific">Methanospirillum hungatei</name>
    <dbReference type="NCBI Taxonomy" id="2203"/>
    <lineage>
        <taxon>Archaea</taxon>
        <taxon>Methanobacteriati</taxon>
        <taxon>Methanobacteriota</taxon>
        <taxon>Stenosarchaea group</taxon>
        <taxon>Methanomicrobia</taxon>
        <taxon>Methanomicrobiales</taxon>
        <taxon>Methanospirillaceae</taxon>
        <taxon>Methanospirillum</taxon>
    </lineage>
</organism>
<sequence>MKLKIFLVVVLGMIMIMAGVSAMNEMNESESVTGSEENAYQNISLFTEEAKDAFSPIDDKIMMVAEGAYDYLVSGDGESKQVFFDTYASLEGDMAAFEEKADLKSEGAGEFKASYDELTGAVITMETLAEKVFDSYEMNETIDSRDFDAFEAEVERAMTAQEAAWDLGFDSGTGLMKPGTYRVFLAESLHKAIKESYAYLVLGSVSEKEEVFAAFSDFNETVAAAEEQYPDESFDDLKKIKSDLMQSVERIFATYEVKGVVDVDEFADLKSLVESFYRIT</sequence>
<dbReference type="Proteomes" id="UP000694228">
    <property type="component" value="Chromosome"/>
</dbReference>
<evidence type="ECO:0000313" key="1">
    <source>
        <dbReference type="EMBL" id="QXO94028.1"/>
    </source>
</evidence>